<dbReference type="AlphaFoldDB" id="A0A914QR81"/>
<accession>A0A914QR81</accession>
<organism evidence="1 2">
    <name type="scientific">Panagrolaimus davidi</name>
    <dbReference type="NCBI Taxonomy" id="227884"/>
    <lineage>
        <taxon>Eukaryota</taxon>
        <taxon>Metazoa</taxon>
        <taxon>Ecdysozoa</taxon>
        <taxon>Nematoda</taxon>
        <taxon>Chromadorea</taxon>
        <taxon>Rhabditida</taxon>
        <taxon>Tylenchina</taxon>
        <taxon>Panagrolaimomorpha</taxon>
        <taxon>Panagrolaimoidea</taxon>
        <taxon>Panagrolaimidae</taxon>
        <taxon>Panagrolaimus</taxon>
    </lineage>
</organism>
<evidence type="ECO:0000313" key="2">
    <source>
        <dbReference type="WBParaSite" id="PDA_v2.g29876.t1"/>
    </source>
</evidence>
<keyword evidence="1" id="KW-1185">Reference proteome</keyword>
<dbReference type="Proteomes" id="UP000887578">
    <property type="component" value="Unplaced"/>
</dbReference>
<proteinExistence type="predicted"/>
<reference evidence="2" key="1">
    <citation type="submission" date="2022-11" db="UniProtKB">
        <authorList>
            <consortium name="WormBaseParasite"/>
        </authorList>
    </citation>
    <scope>IDENTIFICATION</scope>
</reference>
<protein>
    <submittedName>
        <fullName evidence="2">Uncharacterized protein</fullName>
    </submittedName>
</protein>
<sequence>MSLYFEERIIEQKENDPSNDKITFIHPWILTTIPWHNQDGTVDFYSSKIITTCYNANVVTWDLICEKIGRNQMTINAIPFTSLLWNPICNISYSLFYDSDMRFELYSSPKISAIPSKYSPQKNITIFKTPDGFLTRFYDALQNGRVLKAVIFFEFTTSESIFNRPFEHPLHFFNKKMCEEYPKDMENDFRFEFMKDR</sequence>
<dbReference type="WBParaSite" id="PDA_v2.g29876.t1">
    <property type="protein sequence ID" value="PDA_v2.g29876.t1"/>
    <property type="gene ID" value="PDA_v2.g29876"/>
</dbReference>
<evidence type="ECO:0000313" key="1">
    <source>
        <dbReference type="Proteomes" id="UP000887578"/>
    </source>
</evidence>
<name>A0A914QR81_9BILA</name>